<feature type="region of interest" description="Disordered" evidence="1">
    <location>
        <begin position="1"/>
        <end position="25"/>
    </location>
</feature>
<keyword evidence="3" id="KW-1185">Reference proteome</keyword>
<sequence>MSHLITPNPSSSPARNTSTDGSDDIVPVDWKAKYMALEAHSRLSKRKRSGNQTEGPGSITQQGRGIRLLVSLFLDPAQIVAAGEAYEQNRQEPLVFDEFNDELTEEQEKEIAERRPDERLFTSYSLLLQLVPGLLYQLTHCDNPDDLTSYYIQLNKGANDSRSDDIGRITRLLANLINTDRYSKEILQFDFTPPAKNQDGQTIRDQHGKTVRQYAPILTQERSNRGVQHDICGGLLSSTDCDWKDENVRVAARKFDPDSTHSASFLCRVFFQGFEHKPGDLYDGFLQSHYLVNCYKSVFLGPSSVKNNENVPPAAKRSKVNVGQARNVATKLQMNGRVTGRSVAYIAVLTHFCLTNAEQWTEEFGGFLYSSMYNFIVDYFEAARVGTAHRERADTLLAWWDSQIFPNHPSTRTVSKTTANTIARLRGHS</sequence>
<protein>
    <submittedName>
        <fullName evidence="2">Alpha beta-hydrolase</fullName>
    </submittedName>
</protein>
<evidence type="ECO:0000256" key="1">
    <source>
        <dbReference type="SAM" id="MobiDB-lite"/>
    </source>
</evidence>
<organism evidence="2 3">
    <name type="scientific">Mycena indigotica</name>
    <dbReference type="NCBI Taxonomy" id="2126181"/>
    <lineage>
        <taxon>Eukaryota</taxon>
        <taxon>Fungi</taxon>
        <taxon>Dikarya</taxon>
        <taxon>Basidiomycota</taxon>
        <taxon>Agaricomycotina</taxon>
        <taxon>Agaricomycetes</taxon>
        <taxon>Agaricomycetidae</taxon>
        <taxon>Agaricales</taxon>
        <taxon>Marasmiineae</taxon>
        <taxon>Mycenaceae</taxon>
        <taxon>Mycena</taxon>
    </lineage>
</organism>
<dbReference type="InterPro" id="IPR046521">
    <property type="entry name" value="DUF6698"/>
</dbReference>
<name>A0A8H6SYR9_9AGAR</name>
<dbReference type="Pfam" id="PF20414">
    <property type="entry name" value="DUF6698"/>
    <property type="match status" value="1"/>
</dbReference>
<dbReference type="GO" id="GO:0016787">
    <property type="term" value="F:hydrolase activity"/>
    <property type="evidence" value="ECO:0007669"/>
    <property type="project" value="UniProtKB-KW"/>
</dbReference>
<evidence type="ECO:0000313" key="3">
    <source>
        <dbReference type="Proteomes" id="UP000636479"/>
    </source>
</evidence>
<dbReference type="RefSeq" id="XP_037222271.1">
    <property type="nucleotide sequence ID" value="XM_037361979.1"/>
</dbReference>
<feature type="compositionally biased region" description="Polar residues" evidence="1">
    <location>
        <begin position="1"/>
        <end position="20"/>
    </location>
</feature>
<keyword evidence="2" id="KW-0378">Hydrolase</keyword>
<dbReference type="EMBL" id="JACAZF010000004">
    <property type="protein sequence ID" value="KAF7307252.1"/>
    <property type="molecule type" value="Genomic_DNA"/>
</dbReference>
<dbReference type="GeneID" id="59344495"/>
<dbReference type="AlphaFoldDB" id="A0A8H6SYR9"/>
<comment type="caution">
    <text evidence="2">The sequence shown here is derived from an EMBL/GenBank/DDBJ whole genome shotgun (WGS) entry which is preliminary data.</text>
</comment>
<dbReference type="OrthoDB" id="2662502at2759"/>
<evidence type="ECO:0000313" key="2">
    <source>
        <dbReference type="EMBL" id="KAF7307252.1"/>
    </source>
</evidence>
<accession>A0A8H6SYR9</accession>
<gene>
    <name evidence="2" type="ORF">MIND_00518900</name>
</gene>
<reference evidence="2" key="1">
    <citation type="submission" date="2020-05" db="EMBL/GenBank/DDBJ databases">
        <title>Mycena genomes resolve the evolution of fungal bioluminescence.</title>
        <authorList>
            <person name="Tsai I.J."/>
        </authorList>
    </citation>
    <scope>NUCLEOTIDE SEQUENCE</scope>
    <source>
        <strain evidence="2">171206Taipei</strain>
    </source>
</reference>
<proteinExistence type="predicted"/>
<feature type="compositionally biased region" description="Polar residues" evidence="1">
    <location>
        <begin position="50"/>
        <end position="60"/>
    </location>
</feature>
<dbReference type="Proteomes" id="UP000636479">
    <property type="component" value="Unassembled WGS sequence"/>
</dbReference>
<feature type="region of interest" description="Disordered" evidence="1">
    <location>
        <begin position="41"/>
        <end position="60"/>
    </location>
</feature>